<reference evidence="2 3" key="1">
    <citation type="submission" date="2016-11" db="EMBL/GenBank/DDBJ databases">
        <authorList>
            <person name="Jaros S."/>
            <person name="Januszkiewicz K."/>
            <person name="Wedrychowicz H."/>
        </authorList>
    </citation>
    <scope>NUCLEOTIDE SEQUENCE [LARGE SCALE GENOMIC DNA]</scope>
    <source>
        <strain evidence="2 3">GAS138</strain>
    </source>
</reference>
<dbReference type="Pfam" id="PF12071">
    <property type="entry name" value="DUF3551"/>
    <property type="match status" value="1"/>
</dbReference>
<evidence type="ECO:0000256" key="1">
    <source>
        <dbReference type="SAM" id="SignalP"/>
    </source>
</evidence>
<accession>A0A1M5SMF5</accession>
<organism evidence="2 3">
    <name type="scientific">Bradyrhizobium erythrophlei</name>
    <dbReference type="NCBI Taxonomy" id="1437360"/>
    <lineage>
        <taxon>Bacteria</taxon>
        <taxon>Pseudomonadati</taxon>
        <taxon>Pseudomonadota</taxon>
        <taxon>Alphaproteobacteria</taxon>
        <taxon>Hyphomicrobiales</taxon>
        <taxon>Nitrobacteraceae</taxon>
        <taxon>Bradyrhizobium</taxon>
    </lineage>
</organism>
<dbReference type="InterPro" id="IPR021937">
    <property type="entry name" value="DUF3551"/>
</dbReference>
<dbReference type="EMBL" id="LT670817">
    <property type="protein sequence ID" value="SHH39458.1"/>
    <property type="molecule type" value="Genomic_DNA"/>
</dbReference>
<evidence type="ECO:0008006" key="4">
    <source>
        <dbReference type="Google" id="ProtNLM"/>
    </source>
</evidence>
<feature type="chain" id="PRO_5013064805" description="DUF3551 domain-containing protein" evidence="1">
    <location>
        <begin position="23"/>
        <end position="86"/>
    </location>
</feature>
<feature type="signal peptide" evidence="1">
    <location>
        <begin position="1"/>
        <end position="22"/>
    </location>
</feature>
<dbReference type="AlphaFoldDB" id="A0A1M5SMF5"/>
<evidence type="ECO:0000313" key="2">
    <source>
        <dbReference type="EMBL" id="SHH39458.1"/>
    </source>
</evidence>
<proteinExistence type="predicted"/>
<gene>
    <name evidence="2" type="ORF">SAMN05443248_4655</name>
</gene>
<name>A0A1M5SMF5_9BRAD</name>
<protein>
    <recommendedName>
        <fullName evidence="4">DUF3551 domain-containing protein</fullName>
    </recommendedName>
</protein>
<sequence length="86" mass="9270">MRLPALAISAIGALSAATPARAQTYDPHYPVCLHVYGVPTYYECRYTTLAQCGQSASGRAAQCVVNPYLANAGAPVGPRHRHRHVY</sequence>
<dbReference type="OrthoDB" id="8229016at2"/>
<keyword evidence="1" id="KW-0732">Signal</keyword>
<evidence type="ECO:0000313" key="3">
    <source>
        <dbReference type="Proteomes" id="UP000189796"/>
    </source>
</evidence>
<dbReference type="RefSeq" id="WP_079603418.1">
    <property type="nucleotide sequence ID" value="NZ_LT670817.1"/>
</dbReference>
<dbReference type="Proteomes" id="UP000189796">
    <property type="component" value="Chromosome I"/>
</dbReference>